<reference evidence="1" key="1">
    <citation type="journal article" date="2020" name="Nature">
        <title>Giant virus diversity and host interactions through global metagenomics.</title>
        <authorList>
            <person name="Schulz F."/>
            <person name="Roux S."/>
            <person name="Paez-Espino D."/>
            <person name="Jungbluth S."/>
            <person name="Walsh D.A."/>
            <person name="Denef V.J."/>
            <person name="McMahon K.D."/>
            <person name="Konstantinidis K.T."/>
            <person name="Eloe-Fadrosh E.A."/>
            <person name="Kyrpides N.C."/>
            <person name="Woyke T."/>
        </authorList>
    </citation>
    <scope>NUCLEOTIDE SEQUENCE</scope>
    <source>
        <strain evidence="1">GVMAG-M-3300023174-131</strain>
    </source>
</reference>
<sequence length="348" mass="40477">MLKIIANKNSSKKINSDSHIILDKSNKVNNIRNIIKTTEPLEDKLNIIIVISNPCLYKRRYILAKQFIDKIESEETNVNLFIVELIYKNQEYELTTSNNPNHLQLKTDIPLWHKENMINLGVKHLLPNDWKAFAWIDADIEFENINWVSDALKMLNGHYDIIQLFSYALDLDHNNNIMGFFNSFSRQLVNNVEYNLSGLNNWHPGFAWACTRVAYEKMGGLLDINILGSGDSFIAYSIIQNINNFINNINTNLSTDIKNIVTNYENKCSNIRLGYIDGVIRHNFHGSKANRQYTNRWFILSKHNFLPSIHIKYDKNGVIVPTNLCPQGLLDDIFKYFIERNEDEFLTE</sequence>
<evidence type="ECO:0000313" key="1">
    <source>
        <dbReference type="EMBL" id="QHT13430.1"/>
    </source>
</evidence>
<dbReference type="AlphaFoldDB" id="A0A6C0DAM1"/>
<dbReference type="EMBL" id="MN739568">
    <property type="protein sequence ID" value="QHT13430.1"/>
    <property type="molecule type" value="Genomic_DNA"/>
</dbReference>
<name>A0A6C0DAM1_9ZZZZ</name>
<proteinExistence type="predicted"/>
<accession>A0A6C0DAM1</accession>
<organism evidence="1">
    <name type="scientific">viral metagenome</name>
    <dbReference type="NCBI Taxonomy" id="1070528"/>
    <lineage>
        <taxon>unclassified sequences</taxon>
        <taxon>metagenomes</taxon>
        <taxon>organismal metagenomes</taxon>
    </lineage>
</organism>
<dbReference type="InterPro" id="IPR029044">
    <property type="entry name" value="Nucleotide-diphossugar_trans"/>
</dbReference>
<evidence type="ECO:0008006" key="2">
    <source>
        <dbReference type="Google" id="ProtNLM"/>
    </source>
</evidence>
<protein>
    <recommendedName>
        <fullName evidence="2">Glycosyltransferase 2-like domain-containing protein</fullName>
    </recommendedName>
</protein>
<dbReference type="SUPFAM" id="SSF53448">
    <property type="entry name" value="Nucleotide-diphospho-sugar transferases"/>
    <property type="match status" value="1"/>
</dbReference>